<dbReference type="HOGENOM" id="CLU_1044116_0_0_1"/>
<evidence type="ECO:0000313" key="3">
    <source>
        <dbReference type="Proteomes" id="UP000054279"/>
    </source>
</evidence>
<reference evidence="2 3" key="1">
    <citation type="submission" date="2014-06" db="EMBL/GenBank/DDBJ databases">
        <title>Evolutionary Origins and Diversification of the Mycorrhizal Mutualists.</title>
        <authorList>
            <consortium name="DOE Joint Genome Institute"/>
            <consortium name="Mycorrhizal Genomics Consortium"/>
            <person name="Kohler A."/>
            <person name="Kuo A."/>
            <person name="Nagy L.G."/>
            <person name="Floudas D."/>
            <person name="Copeland A."/>
            <person name="Barry K.W."/>
            <person name="Cichocki N."/>
            <person name="Veneault-Fourrey C."/>
            <person name="LaButti K."/>
            <person name="Lindquist E.A."/>
            <person name="Lipzen A."/>
            <person name="Lundell T."/>
            <person name="Morin E."/>
            <person name="Murat C."/>
            <person name="Riley R."/>
            <person name="Ohm R."/>
            <person name="Sun H."/>
            <person name="Tunlid A."/>
            <person name="Henrissat B."/>
            <person name="Grigoriev I.V."/>
            <person name="Hibbett D.S."/>
            <person name="Martin F."/>
        </authorList>
    </citation>
    <scope>NUCLEOTIDE SEQUENCE [LARGE SCALE GENOMIC DNA]</scope>
    <source>
        <strain evidence="2 3">SS14</strain>
    </source>
</reference>
<gene>
    <name evidence="2" type="ORF">M422DRAFT_256295</name>
</gene>
<name>A0A0C9V1C1_SPHS4</name>
<protein>
    <submittedName>
        <fullName evidence="2">Uncharacterized protein</fullName>
    </submittedName>
</protein>
<feature type="compositionally biased region" description="Low complexity" evidence="1">
    <location>
        <begin position="52"/>
        <end position="62"/>
    </location>
</feature>
<evidence type="ECO:0000256" key="1">
    <source>
        <dbReference type="SAM" id="MobiDB-lite"/>
    </source>
</evidence>
<organism evidence="2 3">
    <name type="scientific">Sphaerobolus stellatus (strain SS14)</name>
    <dbReference type="NCBI Taxonomy" id="990650"/>
    <lineage>
        <taxon>Eukaryota</taxon>
        <taxon>Fungi</taxon>
        <taxon>Dikarya</taxon>
        <taxon>Basidiomycota</taxon>
        <taxon>Agaricomycotina</taxon>
        <taxon>Agaricomycetes</taxon>
        <taxon>Phallomycetidae</taxon>
        <taxon>Geastrales</taxon>
        <taxon>Sphaerobolaceae</taxon>
        <taxon>Sphaerobolus</taxon>
    </lineage>
</organism>
<keyword evidence="3" id="KW-1185">Reference proteome</keyword>
<evidence type="ECO:0000313" key="2">
    <source>
        <dbReference type="EMBL" id="KIJ40849.1"/>
    </source>
</evidence>
<dbReference type="EMBL" id="KN837141">
    <property type="protein sequence ID" value="KIJ40849.1"/>
    <property type="molecule type" value="Genomic_DNA"/>
</dbReference>
<proteinExistence type="predicted"/>
<sequence length="267" mass="29880">MKDLVLAIPLQRSIIRAILPLVVVEYIGTSVLPVTTDVNPTAYPTRNDDNKSISIISTTPQSSNPPPEIPSAPRKARASYRHNDGFSIPRRTASPTYSVSKVDMTGSKFFNDWFENSDNEIVTGDEMAADYVPKTTSPPSTSIETQPVKLNSDKSYKRFMSGVLEEMPTPERDLIQTRAARIDRDHHRRSDGVKTNSPEIAPRYTRSEKGKGREIPQNITVEPEPLRIRRLDPSVEAQVRADEILAHRIATQEIPDDIIPIQNPSNL</sequence>
<dbReference type="Proteomes" id="UP000054279">
    <property type="component" value="Unassembled WGS sequence"/>
</dbReference>
<feature type="region of interest" description="Disordered" evidence="1">
    <location>
        <begin position="37"/>
        <end position="76"/>
    </location>
</feature>
<feature type="non-terminal residue" evidence="2">
    <location>
        <position position="267"/>
    </location>
</feature>
<dbReference type="AlphaFoldDB" id="A0A0C9V1C1"/>
<accession>A0A0C9V1C1</accession>